<feature type="compositionally biased region" description="Basic residues" evidence="2">
    <location>
        <begin position="332"/>
        <end position="345"/>
    </location>
</feature>
<evidence type="ECO:0000313" key="5">
    <source>
        <dbReference type="Proteomes" id="UP000054053"/>
    </source>
</evidence>
<gene>
    <name evidence="4" type="ORF">UVI_02000850</name>
</gene>
<feature type="coiled-coil region" evidence="1">
    <location>
        <begin position="47"/>
        <end position="88"/>
    </location>
</feature>
<keyword evidence="1" id="KW-0175">Coiled coil</keyword>
<dbReference type="PANTHER" id="PTHR37543:SF1">
    <property type="entry name" value="CCCH ZINC FINGER DNA BINDING PROTEIN (AFU_ORTHOLOGUE AFUA_5G12760)"/>
    <property type="match status" value="1"/>
</dbReference>
<evidence type="ECO:0000256" key="2">
    <source>
        <dbReference type="SAM" id="MobiDB-lite"/>
    </source>
</evidence>
<proteinExistence type="predicted"/>
<feature type="region of interest" description="Disordered" evidence="2">
    <location>
        <begin position="298"/>
        <end position="362"/>
    </location>
</feature>
<protein>
    <recommendedName>
        <fullName evidence="3">DUF7923 domain-containing protein</fullName>
    </recommendedName>
</protein>
<dbReference type="AlphaFoldDB" id="A0A1B5L372"/>
<organism evidence="4 5">
    <name type="scientific">Ustilaginoidea virens</name>
    <name type="common">Rice false smut fungus</name>
    <name type="synonym">Villosiclava virens</name>
    <dbReference type="NCBI Taxonomy" id="1159556"/>
    <lineage>
        <taxon>Eukaryota</taxon>
        <taxon>Fungi</taxon>
        <taxon>Dikarya</taxon>
        <taxon>Ascomycota</taxon>
        <taxon>Pezizomycotina</taxon>
        <taxon>Sordariomycetes</taxon>
        <taxon>Hypocreomycetidae</taxon>
        <taxon>Hypocreales</taxon>
        <taxon>Clavicipitaceae</taxon>
        <taxon>Ustilaginoidea</taxon>
    </lineage>
</organism>
<feature type="domain" description="DUF7923" evidence="3">
    <location>
        <begin position="110"/>
        <end position="266"/>
    </location>
</feature>
<sequence length="417" mass="45207">MAVASNLGDFVQRFRDIQQQRDASDPAGSGRPDVLRQARVGPFRHQSQKLADELQDCKRENRNLQTRLSDSEARADRYARQNEELRVRCRQLHPTESCRPVQRLETGLQGRNGYVLVAIDGNGLLFRDLWIKQGVEGGKKADAIAAHCGARADDVEIVAKVVANFGGLAKSLGRDLADVRDFALGFTQAEAAFDFVDVGYGKDCVSSKVKDTVKWHMSNHSCRHVLMGIAPDAAYASFLDDLAEQDGRRRRLSILHGSPAAADLAASSSSSSASAIATTDLGRDVFRSDRLADRAAAAWPTGAWAAGPRTASPATSVGSASTPGRQQPRPARPGRAHHRQRRRPGQRQEAPGGGQAVQQPLPAGAVRQGRLVLLCARLQAQRGGAQGHCRVGAAEPVRQWAGVRFRRVFKNPNIKAN</sequence>
<dbReference type="PANTHER" id="PTHR37543">
    <property type="entry name" value="CCCH ZINC FINGER DNA BINDING PROTEIN (AFU_ORTHOLOGUE AFUA_5G12760)"/>
    <property type="match status" value="1"/>
</dbReference>
<dbReference type="Pfam" id="PF25540">
    <property type="entry name" value="DUF7923"/>
    <property type="match status" value="1"/>
</dbReference>
<feature type="compositionally biased region" description="Polar residues" evidence="2">
    <location>
        <begin position="312"/>
        <end position="322"/>
    </location>
</feature>
<evidence type="ECO:0000259" key="3">
    <source>
        <dbReference type="Pfam" id="PF25540"/>
    </source>
</evidence>
<accession>A0A1B5L372</accession>
<name>A0A1B5L372_USTVR</name>
<dbReference type="Proteomes" id="UP000054053">
    <property type="component" value="Unassembled WGS sequence"/>
</dbReference>
<reference evidence="5" key="1">
    <citation type="journal article" date="2016" name="Genome Announc.">
        <title>Genome sequence of Ustilaginoidea virens IPU010, a rice pathogenic fungus causing false smut.</title>
        <authorList>
            <person name="Kumagai T."/>
            <person name="Ishii T."/>
            <person name="Terai G."/>
            <person name="Umemura M."/>
            <person name="Machida M."/>
            <person name="Asai K."/>
        </authorList>
    </citation>
    <scope>NUCLEOTIDE SEQUENCE [LARGE SCALE GENOMIC DNA]</scope>
    <source>
        <strain evidence="5">IPU010</strain>
    </source>
</reference>
<comment type="caution">
    <text evidence="4">The sequence shown here is derived from an EMBL/GenBank/DDBJ whole genome shotgun (WGS) entry which is preliminary data.</text>
</comment>
<evidence type="ECO:0000256" key="1">
    <source>
        <dbReference type="SAM" id="Coils"/>
    </source>
</evidence>
<evidence type="ECO:0000313" key="4">
    <source>
        <dbReference type="EMBL" id="GAO17505.1"/>
    </source>
</evidence>
<dbReference type="EMBL" id="BBTG02000001">
    <property type="protein sequence ID" value="GAO17505.1"/>
    <property type="molecule type" value="Genomic_DNA"/>
</dbReference>
<feature type="compositionally biased region" description="Low complexity" evidence="2">
    <location>
        <begin position="298"/>
        <end position="309"/>
    </location>
</feature>
<dbReference type="InterPro" id="IPR057683">
    <property type="entry name" value="DUF7923"/>
</dbReference>